<dbReference type="AlphaFoldDB" id="A0A1B0C6X5"/>
<evidence type="ECO:0008006" key="3">
    <source>
        <dbReference type="Google" id="ProtNLM"/>
    </source>
</evidence>
<evidence type="ECO:0000313" key="2">
    <source>
        <dbReference type="Proteomes" id="UP000092460"/>
    </source>
</evidence>
<evidence type="ECO:0000313" key="1">
    <source>
        <dbReference type="EnsemblMetazoa" id="GPPI050799-PA"/>
    </source>
</evidence>
<organism evidence="1 2">
    <name type="scientific">Glossina palpalis gambiensis</name>
    <dbReference type="NCBI Taxonomy" id="67801"/>
    <lineage>
        <taxon>Eukaryota</taxon>
        <taxon>Metazoa</taxon>
        <taxon>Ecdysozoa</taxon>
        <taxon>Arthropoda</taxon>
        <taxon>Hexapoda</taxon>
        <taxon>Insecta</taxon>
        <taxon>Pterygota</taxon>
        <taxon>Neoptera</taxon>
        <taxon>Endopterygota</taxon>
        <taxon>Diptera</taxon>
        <taxon>Brachycera</taxon>
        <taxon>Muscomorpha</taxon>
        <taxon>Hippoboscoidea</taxon>
        <taxon>Glossinidae</taxon>
        <taxon>Glossina</taxon>
    </lineage>
</organism>
<dbReference type="EnsemblMetazoa" id="GPPI050799-RA">
    <property type="protein sequence ID" value="GPPI050799-PA"/>
    <property type="gene ID" value="GPPI050799"/>
</dbReference>
<proteinExistence type="predicted"/>
<name>A0A1B0C6X5_9MUSC</name>
<sequence length="112" mass="13110">MSYAQRLRIRLNEVHGTIRSLDIEDLVAELRRQDFENHVNMLRNFNYKPKESGEEVCSICLNDFQCDEIISKLPCNHDFHAFCYQSYAPSDDVKDESAAAFVKNFQMLKSQE</sequence>
<reference evidence="1" key="2">
    <citation type="submission" date="2020-05" db="UniProtKB">
        <authorList>
            <consortium name="EnsemblMetazoa"/>
        </authorList>
    </citation>
    <scope>IDENTIFICATION</scope>
    <source>
        <strain evidence="1">IAEA</strain>
    </source>
</reference>
<dbReference type="SUPFAM" id="SSF57850">
    <property type="entry name" value="RING/U-box"/>
    <property type="match status" value="1"/>
</dbReference>
<keyword evidence="2" id="KW-1185">Reference proteome</keyword>
<dbReference type="InterPro" id="IPR013083">
    <property type="entry name" value="Znf_RING/FYVE/PHD"/>
</dbReference>
<protein>
    <recommendedName>
        <fullName evidence="3">RING-type domain-containing protein</fullName>
    </recommendedName>
</protein>
<dbReference type="EMBL" id="JXJN01027167">
    <property type="status" value="NOT_ANNOTATED_CDS"/>
    <property type="molecule type" value="Genomic_DNA"/>
</dbReference>
<accession>A0A1B0C6X5</accession>
<dbReference type="Gene3D" id="3.30.40.10">
    <property type="entry name" value="Zinc/RING finger domain, C3HC4 (zinc finger)"/>
    <property type="match status" value="1"/>
</dbReference>
<dbReference type="Proteomes" id="UP000092460">
    <property type="component" value="Unassembled WGS sequence"/>
</dbReference>
<reference evidence="2" key="1">
    <citation type="submission" date="2015-01" db="EMBL/GenBank/DDBJ databases">
        <authorList>
            <person name="Aksoy S."/>
            <person name="Warren W."/>
            <person name="Wilson R.K."/>
        </authorList>
    </citation>
    <scope>NUCLEOTIDE SEQUENCE [LARGE SCALE GENOMIC DNA]</scope>
    <source>
        <strain evidence="2">IAEA</strain>
    </source>
</reference>
<dbReference type="VEuPathDB" id="VectorBase:GPPI050799"/>